<evidence type="ECO:0000259" key="1">
    <source>
        <dbReference type="PROSITE" id="PS50994"/>
    </source>
</evidence>
<gene>
    <name evidence="2" type="ORF">A0J61_08437</name>
</gene>
<dbReference type="Gene3D" id="3.30.420.10">
    <property type="entry name" value="Ribonuclease H-like superfamily/Ribonuclease H"/>
    <property type="match status" value="1"/>
</dbReference>
<dbReference type="GO" id="GO:0003676">
    <property type="term" value="F:nucleic acid binding"/>
    <property type="evidence" value="ECO:0007669"/>
    <property type="project" value="InterPro"/>
</dbReference>
<feature type="domain" description="Integrase catalytic" evidence="1">
    <location>
        <begin position="65"/>
        <end position="177"/>
    </location>
</feature>
<keyword evidence="3" id="KW-1185">Reference proteome</keyword>
<dbReference type="PANTHER" id="PTHR37984:SF5">
    <property type="entry name" value="PROTEIN NYNRIN-LIKE"/>
    <property type="match status" value="1"/>
</dbReference>
<dbReference type="Proteomes" id="UP000093000">
    <property type="component" value="Unassembled WGS sequence"/>
</dbReference>
<dbReference type="InterPro" id="IPR001584">
    <property type="entry name" value="Integrase_cat-core"/>
</dbReference>
<dbReference type="Gene3D" id="3.30.70.270">
    <property type="match status" value="1"/>
</dbReference>
<dbReference type="InterPro" id="IPR012337">
    <property type="entry name" value="RNaseH-like_sf"/>
</dbReference>
<dbReference type="InterPro" id="IPR043502">
    <property type="entry name" value="DNA/RNA_pol_sf"/>
</dbReference>
<dbReference type="GO" id="GO:0005634">
    <property type="term" value="C:nucleus"/>
    <property type="evidence" value="ECO:0007669"/>
    <property type="project" value="UniProtKB-ARBA"/>
</dbReference>
<sequence length="206" mass="23254">MQDHTAHVKSVIDELTRVKLILSPAKCHFAQRAIYLLGFCVSANGQAYLGPRNITNTMEWPTPRTAEAVVQALIPVFCDLGIPRIVQSDNGKEFANQVMERFRKSTGFDHRLITPYYPQANGPAERTVGTAMNTIKKVVEGVTGEWDLFVYSVQLAINNKVSKRLNTPPLNVMFSRRLNDFKNYNEETGTTTPLIKEQADQRIKEL</sequence>
<organism evidence="2 3">
    <name type="scientific">Choanephora cucurbitarum</name>
    <dbReference type="NCBI Taxonomy" id="101091"/>
    <lineage>
        <taxon>Eukaryota</taxon>
        <taxon>Fungi</taxon>
        <taxon>Fungi incertae sedis</taxon>
        <taxon>Mucoromycota</taxon>
        <taxon>Mucoromycotina</taxon>
        <taxon>Mucoromycetes</taxon>
        <taxon>Mucorales</taxon>
        <taxon>Mucorineae</taxon>
        <taxon>Choanephoraceae</taxon>
        <taxon>Choanephoroideae</taxon>
        <taxon>Choanephora</taxon>
    </lineage>
</organism>
<dbReference type="InterPro" id="IPR043128">
    <property type="entry name" value="Rev_trsase/Diguanyl_cyclase"/>
</dbReference>
<dbReference type="GO" id="GO:0015074">
    <property type="term" value="P:DNA integration"/>
    <property type="evidence" value="ECO:0007669"/>
    <property type="project" value="InterPro"/>
</dbReference>
<dbReference type="PROSITE" id="PS50994">
    <property type="entry name" value="INTEGRASE"/>
    <property type="match status" value="1"/>
</dbReference>
<dbReference type="InterPro" id="IPR050951">
    <property type="entry name" value="Retrovirus_Pol_polyprotein"/>
</dbReference>
<dbReference type="STRING" id="101091.A0A1C7N315"/>
<name>A0A1C7N315_9FUNG</name>
<evidence type="ECO:0000313" key="3">
    <source>
        <dbReference type="Proteomes" id="UP000093000"/>
    </source>
</evidence>
<dbReference type="SUPFAM" id="SSF56672">
    <property type="entry name" value="DNA/RNA polymerases"/>
    <property type="match status" value="1"/>
</dbReference>
<dbReference type="Pfam" id="PF00665">
    <property type="entry name" value="rve"/>
    <property type="match status" value="1"/>
</dbReference>
<dbReference type="EMBL" id="LUGH01000649">
    <property type="protein sequence ID" value="OBZ83513.1"/>
    <property type="molecule type" value="Genomic_DNA"/>
</dbReference>
<proteinExistence type="predicted"/>
<reference evidence="2 3" key="1">
    <citation type="submission" date="2016-03" db="EMBL/GenBank/DDBJ databases">
        <title>Choanephora cucurbitarum.</title>
        <authorList>
            <person name="Min B."/>
            <person name="Park H."/>
            <person name="Park J.-H."/>
            <person name="Shin H.-D."/>
            <person name="Choi I.-G."/>
        </authorList>
    </citation>
    <scope>NUCLEOTIDE SEQUENCE [LARGE SCALE GENOMIC DNA]</scope>
    <source>
        <strain evidence="2 3">KUS-F28377</strain>
    </source>
</reference>
<dbReference type="InterPro" id="IPR036397">
    <property type="entry name" value="RNaseH_sf"/>
</dbReference>
<accession>A0A1C7N315</accession>
<evidence type="ECO:0000313" key="2">
    <source>
        <dbReference type="EMBL" id="OBZ83513.1"/>
    </source>
</evidence>
<comment type="caution">
    <text evidence="2">The sequence shown here is derived from an EMBL/GenBank/DDBJ whole genome shotgun (WGS) entry which is preliminary data.</text>
</comment>
<dbReference type="OrthoDB" id="10267344at2759"/>
<dbReference type="PANTHER" id="PTHR37984">
    <property type="entry name" value="PROTEIN CBG26694"/>
    <property type="match status" value="1"/>
</dbReference>
<dbReference type="InParanoid" id="A0A1C7N315"/>
<protein>
    <recommendedName>
        <fullName evidence="1">Integrase catalytic domain-containing protein</fullName>
    </recommendedName>
</protein>
<dbReference type="AlphaFoldDB" id="A0A1C7N315"/>
<dbReference type="SUPFAM" id="SSF53098">
    <property type="entry name" value="Ribonuclease H-like"/>
    <property type="match status" value="1"/>
</dbReference>